<keyword evidence="6 9" id="KW-1133">Transmembrane helix</keyword>
<protein>
    <submittedName>
        <fullName evidence="11">TRAP-type C4-dicarboxylate transport system, small permease component</fullName>
    </submittedName>
</protein>
<feature type="transmembrane region" description="Helical" evidence="9">
    <location>
        <begin position="15"/>
        <end position="35"/>
    </location>
</feature>
<gene>
    <name evidence="11" type="ORF">SAMN04489719_1658</name>
</gene>
<name>A0A1H1PVL2_9MICO</name>
<dbReference type="EMBL" id="LT629734">
    <property type="protein sequence ID" value="SDS15215.1"/>
    <property type="molecule type" value="Genomic_DNA"/>
</dbReference>
<dbReference type="PANTHER" id="PTHR35011:SF11">
    <property type="entry name" value="TRAP TRANSPORTER SMALL PERMEASE PROTEIN"/>
    <property type="match status" value="1"/>
</dbReference>
<sequence>MPALLERILTLLDRVVQWVCVIALATVTIAVSWQVLTRYVTRDSATWTVEVASLAFVWLSMFAIALGVRQGRHMVLDIWEYVPERRWLRITITTVASLLVLATLVALTVFGMEALPSAMRRNMPGTDLPFGLISLAVPVGSAIAAIFAVEAWWKLVREPDPEVDPLPSAVLFQSEEDTMVKGEI</sequence>
<accession>A0A1H1PVL2</accession>
<evidence type="ECO:0000256" key="9">
    <source>
        <dbReference type="SAM" id="Phobius"/>
    </source>
</evidence>
<dbReference type="InterPro" id="IPR007387">
    <property type="entry name" value="TRAP_DctQ"/>
</dbReference>
<proteinExistence type="inferred from homology"/>
<dbReference type="Proteomes" id="UP000199649">
    <property type="component" value="Chromosome I"/>
</dbReference>
<feature type="domain" description="Tripartite ATP-independent periplasmic transporters DctQ component" evidence="10">
    <location>
        <begin position="28"/>
        <end position="157"/>
    </location>
</feature>
<evidence type="ECO:0000256" key="2">
    <source>
        <dbReference type="ARBA" id="ARBA00022448"/>
    </source>
</evidence>
<dbReference type="AlphaFoldDB" id="A0A1H1PVL2"/>
<dbReference type="RefSeq" id="WP_157674281.1">
    <property type="nucleotide sequence ID" value="NZ_LT629734.1"/>
</dbReference>
<dbReference type="Pfam" id="PF04290">
    <property type="entry name" value="DctQ"/>
    <property type="match status" value="1"/>
</dbReference>
<keyword evidence="4" id="KW-0997">Cell inner membrane</keyword>
<keyword evidence="2" id="KW-0813">Transport</keyword>
<evidence type="ECO:0000256" key="7">
    <source>
        <dbReference type="ARBA" id="ARBA00023136"/>
    </source>
</evidence>
<evidence type="ECO:0000256" key="5">
    <source>
        <dbReference type="ARBA" id="ARBA00022692"/>
    </source>
</evidence>
<comment type="similarity">
    <text evidence="8">Belongs to the TRAP transporter small permease family.</text>
</comment>
<keyword evidence="5 9" id="KW-0812">Transmembrane</keyword>
<evidence type="ECO:0000256" key="1">
    <source>
        <dbReference type="ARBA" id="ARBA00004429"/>
    </source>
</evidence>
<evidence type="ECO:0000256" key="3">
    <source>
        <dbReference type="ARBA" id="ARBA00022475"/>
    </source>
</evidence>
<comment type="subcellular location">
    <subcellularLocation>
        <location evidence="1">Cell inner membrane</location>
        <topology evidence="1">Multi-pass membrane protein</topology>
    </subcellularLocation>
</comment>
<evidence type="ECO:0000256" key="6">
    <source>
        <dbReference type="ARBA" id="ARBA00022989"/>
    </source>
</evidence>
<keyword evidence="7 9" id="KW-0472">Membrane</keyword>
<evidence type="ECO:0000313" key="11">
    <source>
        <dbReference type="EMBL" id="SDS15215.1"/>
    </source>
</evidence>
<feature type="transmembrane region" description="Helical" evidence="9">
    <location>
        <begin position="130"/>
        <end position="149"/>
    </location>
</feature>
<dbReference type="GO" id="GO:0015740">
    <property type="term" value="P:C4-dicarboxylate transport"/>
    <property type="evidence" value="ECO:0007669"/>
    <property type="project" value="TreeGrafter"/>
</dbReference>
<feature type="transmembrane region" description="Helical" evidence="9">
    <location>
        <begin position="47"/>
        <end position="66"/>
    </location>
</feature>
<reference evidence="12" key="1">
    <citation type="submission" date="2016-10" db="EMBL/GenBank/DDBJ databases">
        <authorList>
            <person name="Varghese N."/>
            <person name="Submissions S."/>
        </authorList>
    </citation>
    <scope>NUCLEOTIDE SEQUENCE [LARGE SCALE GENOMIC DNA]</scope>
    <source>
        <strain evidence="12">DSM 22965</strain>
    </source>
</reference>
<evidence type="ECO:0000259" key="10">
    <source>
        <dbReference type="Pfam" id="PF04290"/>
    </source>
</evidence>
<evidence type="ECO:0000256" key="8">
    <source>
        <dbReference type="ARBA" id="ARBA00038436"/>
    </source>
</evidence>
<dbReference type="InterPro" id="IPR055348">
    <property type="entry name" value="DctQ"/>
</dbReference>
<dbReference type="OrthoDB" id="2085311at2"/>
<keyword evidence="3" id="KW-1003">Cell membrane</keyword>
<evidence type="ECO:0000256" key="4">
    <source>
        <dbReference type="ARBA" id="ARBA00022519"/>
    </source>
</evidence>
<dbReference type="GO" id="GO:0005886">
    <property type="term" value="C:plasma membrane"/>
    <property type="evidence" value="ECO:0007669"/>
    <property type="project" value="UniProtKB-SubCell"/>
</dbReference>
<evidence type="ECO:0000313" key="12">
    <source>
        <dbReference type="Proteomes" id="UP000199649"/>
    </source>
</evidence>
<dbReference type="PANTHER" id="PTHR35011">
    <property type="entry name" value="2,3-DIKETO-L-GULONATE TRAP TRANSPORTER SMALL PERMEASE PROTEIN YIAM"/>
    <property type="match status" value="1"/>
</dbReference>
<organism evidence="11 12">
    <name type="scientific">Agrococcus carbonis</name>
    <dbReference type="NCBI Taxonomy" id="684552"/>
    <lineage>
        <taxon>Bacteria</taxon>
        <taxon>Bacillati</taxon>
        <taxon>Actinomycetota</taxon>
        <taxon>Actinomycetes</taxon>
        <taxon>Micrococcales</taxon>
        <taxon>Microbacteriaceae</taxon>
        <taxon>Agrococcus</taxon>
    </lineage>
</organism>
<dbReference type="GO" id="GO:0022857">
    <property type="term" value="F:transmembrane transporter activity"/>
    <property type="evidence" value="ECO:0007669"/>
    <property type="project" value="TreeGrafter"/>
</dbReference>
<feature type="transmembrane region" description="Helical" evidence="9">
    <location>
        <begin position="87"/>
        <end position="110"/>
    </location>
</feature>
<keyword evidence="12" id="KW-1185">Reference proteome</keyword>
<dbReference type="STRING" id="684552.SAMN04489719_1658"/>